<accession>A0A6J4TYY0</accession>
<evidence type="ECO:0000313" key="2">
    <source>
        <dbReference type="EMBL" id="CAA9536031.1"/>
    </source>
</evidence>
<organism evidence="2">
    <name type="scientific">uncultured Solirubrobacteraceae bacterium</name>
    <dbReference type="NCBI Taxonomy" id="1162706"/>
    <lineage>
        <taxon>Bacteria</taxon>
        <taxon>Bacillati</taxon>
        <taxon>Actinomycetota</taxon>
        <taxon>Thermoleophilia</taxon>
        <taxon>Solirubrobacterales</taxon>
        <taxon>Solirubrobacteraceae</taxon>
        <taxon>environmental samples</taxon>
    </lineage>
</organism>
<feature type="chain" id="PRO_5038918507" evidence="1">
    <location>
        <begin position="21"/>
        <end position="468"/>
    </location>
</feature>
<dbReference type="AlphaFoldDB" id="A0A6J4TYY0"/>
<gene>
    <name evidence="2" type="ORF">AVDCRST_MAG30-4238</name>
</gene>
<evidence type="ECO:0000256" key="1">
    <source>
        <dbReference type="SAM" id="SignalP"/>
    </source>
</evidence>
<sequence length="468" mass="48988">MRLGLAVLVLLLLLSGAARAQGAPAPLAVPGAVRDIALSGEAVVVASTPKGPAGRTLLVERRVPGSPPTVLLRTRLEDDDDHVSVAASAEAAAVSLAADDGAARVLIGPAAGPLREVARCETALLPLTIAVDGPRILWGEGGCGVPPRRPRESGPAAFAEGAVDPTAPVSRVALEESTLAGPIATGAGRTVAGILRPTFFGLVRSEVRELARDGTGAVLAREPSGFLAPVGVLPDGSPLLVGQSFEDLDGERDERCVSRVVVVPPAGGERRRVPLGGCPEPDFSEEDTLPGRLVAVAGDRVIAITHDEQRRRGPARAALVSTAPSGADRRILSRGSYRSPLGLDAEGPRVAWWQPRCAGGAEIVTGAAVPAARTARGLAACRAELLTRRPRLRGRRIVVRLRCPQGCKGRVVDETSCLNQRSRTFAFGRGTHRVSLGLSARTRRRGRLRLAVRVENGPSDARVVRLRR</sequence>
<proteinExistence type="predicted"/>
<feature type="signal peptide" evidence="1">
    <location>
        <begin position="1"/>
        <end position="20"/>
    </location>
</feature>
<name>A0A6J4TYY0_9ACTN</name>
<reference evidence="2" key="1">
    <citation type="submission" date="2020-02" db="EMBL/GenBank/DDBJ databases">
        <authorList>
            <person name="Meier V. D."/>
        </authorList>
    </citation>
    <scope>NUCLEOTIDE SEQUENCE</scope>
    <source>
        <strain evidence="2">AVDCRST_MAG30</strain>
    </source>
</reference>
<keyword evidence="1" id="KW-0732">Signal</keyword>
<dbReference type="EMBL" id="CADCVS010000554">
    <property type="protein sequence ID" value="CAA9536031.1"/>
    <property type="molecule type" value="Genomic_DNA"/>
</dbReference>
<protein>
    <submittedName>
        <fullName evidence="2">Uncharacterized protein</fullName>
    </submittedName>
</protein>